<sequence length="101" mass="11673">MSDGPCVHMLSRFSISQISGQFPGPKNRKMNLPFKMAQALLVMLFIQVNYLAISVIRPRHFPYGWLDSSHILLDDKTYAFWHNPVSLYVQELLQITCALYI</sequence>
<keyword evidence="1" id="KW-0472">Membrane</keyword>
<name>A0A8T0SSG3_PANVG</name>
<keyword evidence="3" id="KW-1185">Reference proteome</keyword>
<protein>
    <submittedName>
        <fullName evidence="2">Uncharacterized protein</fullName>
    </submittedName>
</protein>
<dbReference type="Proteomes" id="UP000823388">
    <property type="component" value="Chromosome 5K"/>
</dbReference>
<organism evidence="2 3">
    <name type="scientific">Panicum virgatum</name>
    <name type="common">Blackwell switchgrass</name>
    <dbReference type="NCBI Taxonomy" id="38727"/>
    <lineage>
        <taxon>Eukaryota</taxon>
        <taxon>Viridiplantae</taxon>
        <taxon>Streptophyta</taxon>
        <taxon>Embryophyta</taxon>
        <taxon>Tracheophyta</taxon>
        <taxon>Spermatophyta</taxon>
        <taxon>Magnoliopsida</taxon>
        <taxon>Liliopsida</taxon>
        <taxon>Poales</taxon>
        <taxon>Poaceae</taxon>
        <taxon>PACMAD clade</taxon>
        <taxon>Panicoideae</taxon>
        <taxon>Panicodae</taxon>
        <taxon>Paniceae</taxon>
        <taxon>Panicinae</taxon>
        <taxon>Panicum</taxon>
        <taxon>Panicum sect. Hiantes</taxon>
    </lineage>
</organism>
<proteinExistence type="predicted"/>
<keyword evidence="1" id="KW-1133">Transmembrane helix</keyword>
<reference evidence="2" key="1">
    <citation type="submission" date="2020-05" db="EMBL/GenBank/DDBJ databases">
        <title>WGS assembly of Panicum virgatum.</title>
        <authorList>
            <person name="Lovell J.T."/>
            <person name="Jenkins J."/>
            <person name="Shu S."/>
            <person name="Juenger T.E."/>
            <person name="Schmutz J."/>
        </authorList>
    </citation>
    <scope>NUCLEOTIDE SEQUENCE</scope>
    <source>
        <strain evidence="2">AP13</strain>
    </source>
</reference>
<accession>A0A8T0SSG3</accession>
<evidence type="ECO:0000256" key="1">
    <source>
        <dbReference type="SAM" id="Phobius"/>
    </source>
</evidence>
<dbReference type="EMBL" id="CM029045">
    <property type="protein sequence ID" value="KAG2599196.1"/>
    <property type="molecule type" value="Genomic_DNA"/>
</dbReference>
<comment type="caution">
    <text evidence="2">The sequence shown here is derived from an EMBL/GenBank/DDBJ whole genome shotgun (WGS) entry which is preliminary data.</text>
</comment>
<gene>
    <name evidence="2" type="ORF">PVAP13_5KG462000</name>
</gene>
<evidence type="ECO:0000313" key="2">
    <source>
        <dbReference type="EMBL" id="KAG2599196.1"/>
    </source>
</evidence>
<feature type="transmembrane region" description="Helical" evidence="1">
    <location>
        <begin position="36"/>
        <end position="56"/>
    </location>
</feature>
<keyword evidence="1" id="KW-0812">Transmembrane</keyword>
<evidence type="ECO:0000313" key="3">
    <source>
        <dbReference type="Proteomes" id="UP000823388"/>
    </source>
</evidence>
<dbReference type="AlphaFoldDB" id="A0A8T0SSG3"/>